<sequence>MHELRKINELKFYLSKDYGNTLGFHELIKFLLECRPSKEKLSLGRFIINYFVRHLHNTSLAELTSLILNDIYMLLALAGFEDIKIEGLVAEQLQIVCLFGVIEYILSNKLTYNFSSICSSISHFIIDRLKNYSPSVLLQSISLAKVWCSFIFLKVLSEGFDDCVTKCAKVICRSIYLHAGSSNGVVENSVQEFFLHILGIILSLSKKDSEFLSVFRAFVNDIIPCHSVNVTRHFKLPKNSIHCLLSVVKCLGLVEALNYDSFLVWSLLLGVEYNCTCNVACGIIKSIFEQSVTIKRNSSQVYDFNVLKPVIQLMLTGTVDCPMSKMSCSCNFLSTTKSFQNTSWDNFIHSCLTSQFTLLPGSDALESVLVVSDWEASQLSKNFLLIDQLLEHLSLTFLNSKDDQYSDISEQKLLVWLRSYSLKDYSDLPLSVKQLVPTILTYSALHHNDYVRILALNGIHKFLCKYLHMKSKANNNNDKESTNFILSNISTTEIFMDIFLNCCNTFNNCSNPSYRNQFQKIFLSLIECIRIICKSIHFNNSIEILNSLSHSNNESIICLSDTEICLQVFDNLFDLNRMKDESVLSIQDNDVLYLVKLIRFISSMCRLTTIHTGTGCQNTIDIKVTTSIHTYFWPGMSYQRAKLLLDIIETALGVLNLTPNGPWNKKSSKWRSEFGKDSLYNLRTLIDNISVRFNWDYKSTNLLRYLLNGLLYVSSDLQSQILSIIYDHWIENKNALKEAIYPTMVDLACAWCDTPWCSVYTSGANILTFCSINELWDSAYLGADIRTWFLNKLKRFCELTWITNNSLGNVDLTVFSSKLLQVVRFQSGLGFLLTIDQILTTCLSRLMKNSKNNKWNQFIDPMLYEFICCKELPTLCLELCNLCLFSMGCQICQFNEEDDCFVMNFSKGACSFRELGKSILKTVTLARRNQSLSVGNETVGQSTHCHLIQTSHTHTTTNPTTVSNVDNSDVDLLNSIELLPEYQHILSWSWNTLKFCSSIIANWFAIQCKLPEENVIAVVERKSLASKIGYQLLHQLLQCRHKGTIEALYSNLLLYLQTVENHQLASCSSLKTCKDDALKPSVLKLDSINLTTDVKYLSTCNGAISADHMLRICWNVLCNSAYSVTRRGAGLIPVIRACLLVKSCNGLENPPCSLVCCLKSLFEITQSDDNDVYNNVNNNTTHTISDSTTLHDPPRVFALHLLHGLFTDSRLRVHEHSVPIENNNSLSHVRNWTIEALQLAVIPGFNSKKWNVWNGALQLHSALIYRLTGLDLEFPLISDICFQYPKMLDIILSCLNSNYQNLSSTQTLIPILTLIVRFSPSFDHSLIVSSKIDEILNRLEYILFNHCSMHIRKLASKAYHVFLCPPIDAYYRCESIKCSQDKQSSLCIISSIGPLKLICHSCSLHNSNKNILYNSITNAVHGNLCLLQSWYENKTCEIIQHWRESLFNIKSALNYLLHWISISAWYLAYELCILMNSVYTNHTTIHCEEDYLTELWTALLTLRKPIFSLSNEPFHIEFLIEFRHICIKLFNKNLSNYMIIHYAETEPILLLRFLNLLKMNSNFSDEFTLKLIGYWINWRSLTYDVDHDDHDHHPDNQCVNNFLEYIYPHVMWCFLEFFNLSCNTICFMQRVQKEFNVETLLSRVSNLCLMNKNISGIQFCIHRSRLLYFMTCLLNCLSPLTSLNYSFYMNQWLSLLSDCLQYEHSTESRISASKSLQLWTLQFHPNNHTKSPSISNQIDLMKSVLNISQRKRLLDCIFHGLFDESPEVRSILSTVINFWLKSSINQTNSLHFNHANTHLITLHKLLKQVVPLLLLNENSDEDKNINSNNTDNKMHSSDNLTSNESTYWLCNNWLTIMKSMNCLMIDEYESSQRNMLYDREAYNTFCEPRLQIDLLFTYLRMERNMTKENMIHSAWYNFIVINLLRVTSSLINQADDHLLSICNVKGLQIEKILAIESWCGPIVPFAVFTRDYSLQLINSVKS</sequence>
<dbReference type="InterPro" id="IPR019442">
    <property type="entry name" value="THADA/TRM732_DUF2428"/>
</dbReference>
<dbReference type="GO" id="GO:0030488">
    <property type="term" value="P:tRNA methylation"/>
    <property type="evidence" value="ECO:0007669"/>
    <property type="project" value="TreeGrafter"/>
</dbReference>
<dbReference type="InterPro" id="IPR051954">
    <property type="entry name" value="tRNA_methyltransferase_THADA"/>
</dbReference>
<reference evidence="3" key="2">
    <citation type="submission" date="2023-11" db="UniProtKB">
        <authorList>
            <consortium name="WormBaseParasite"/>
        </authorList>
    </citation>
    <scope>IDENTIFICATION</scope>
</reference>
<dbReference type="PANTHER" id="PTHR14387:SF0">
    <property type="entry name" value="DUF2428 DOMAIN-CONTAINING PROTEIN"/>
    <property type="match status" value="1"/>
</dbReference>
<evidence type="ECO:0000313" key="3">
    <source>
        <dbReference type="WBParaSite" id="SRDH1_18750.9"/>
    </source>
</evidence>
<dbReference type="GO" id="GO:0005829">
    <property type="term" value="C:cytosol"/>
    <property type="evidence" value="ECO:0007669"/>
    <property type="project" value="TreeGrafter"/>
</dbReference>
<dbReference type="WBParaSite" id="SRDH1_18750.9">
    <property type="protein sequence ID" value="SRDH1_18750.9"/>
    <property type="gene ID" value="SRDH1_18750"/>
</dbReference>
<protein>
    <recommendedName>
        <fullName evidence="1">DUF2428 domain-containing protein</fullName>
    </recommendedName>
</protein>
<proteinExistence type="predicted"/>
<feature type="domain" description="DUF2428" evidence="1">
    <location>
        <begin position="975"/>
        <end position="1214"/>
    </location>
</feature>
<evidence type="ECO:0000259" key="1">
    <source>
        <dbReference type="Pfam" id="PF10350"/>
    </source>
</evidence>
<dbReference type="PANTHER" id="PTHR14387">
    <property type="entry name" value="THADA/DEATH RECEPTOR INTERACTING PROTEIN"/>
    <property type="match status" value="1"/>
</dbReference>
<name>A0AA85EQY9_9TREM</name>
<keyword evidence="2" id="KW-1185">Reference proteome</keyword>
<accession>A0AA85EQY9</accession>
<organism evidence="2 3">
    <name type="scientific">Schistosoma rodhaini</name>
    <dbReference type="NCBI Taxonomy" id="6188"/>
    <lineage>
        <taxon>Eukaryota</taxon>
        <taxon>Metazoa</taxon>
        <taxon>Spiralia</taxon>
        <taxon>Lophotrochozoa</taxon>
        <taxon>Platyhelminthes</taxon>
        <taxon>Trematoda</taxon>
        <taxon>Digenea</taxon>
        <taxon>Strigeidida</taxon>
        <taxon>Schistosomatoidea</taxon>
        <taxon>Schistosomatidae</taxon>
        <taxon>Schistosoma</taxon>
    </lineage>
</organism>
<evidence type="ECO:0000313" key="2">
    <source>
        <dbReference type="Proteomes" id="UP000050792"/>
    </source>
</evidence>
<reference evidence="2" key="1">
    <citation type="submission" date="2022-06" db="EMBL/GenBank/DDBJ databases">
        <authorList>
            <person name="Berger JAMES D."/>
            <person name="Berger JAMES D."/>
        </authorList>
    </citation>
    <scope>NUCLEOTIDE SEQUENCE [LARGE SCALE GENOMIC DNA]</scope>
</reference>
<dbReference type="Pfam" id="PF10350">
    <property type="entry name" value="DUF2428"/>
    <property type="match status" value="1"/>
</dbReference>
<dbReference type="Proteomes" id="UP000050792">
    <property type="component" value="Unassembled WGS sequence"/>
</dbReference>